<dbReference type="PANTHER" id="PTHR11804">
    <property type="entry name" value="PROTEASE M3 THIMET OLIGOPEPTIDASE-RELATED"/>
    <property type="match status" value="1"/>
</dbReference>
<dbReference type="InterPro" id="IPR024079">
    <property type="entry name" value="MetalloPept_cat_dom_sf"/>
</dbReference>
<evidence type="ECO:0000256" key="2">
    <source>
        <dbReference type="ARBA" id="ARBA00022670"/>
    </source>
</evidence>
<dbReference type="GO" id="GO:0004222">
    <property type="term" value="F:metalloendopeptidase activity"/>
    <property type="evidence" value="ECO:0007669"/>
    <property type="project" value="InterPro"/>
</dbReference>
<dbReference type="InterPro" id="IPR024077">
    <property type="entry name" value="Neurolysin/TOP_dom2"/>
</dbReference>
<dbReference type="GO" id="GO:0005758">
    <property type="term" value="C:mitochondrial intermembrane space"/>
    <property type="evidence" value="ECO:0007669"/>
    <property type="project" value="TreeGrafter"/>
</dbReference>
<feature type="domain" description="Peptidase M3A/M3B catalytic" evidence="9">
    <location>
        <begin position="243"/>
        <end position="714"/>
    </location>
</feature>
<keyword evidence="11" id="KW-1185">Reference proteome</keyword>
<comment type="caution">
    <text evidence="10">The sequence shown here is derived from an EMBL/GenBank/DDBJ whole genome shotgun (WGS) entry which is preliminary data.</text>
</comment>
<evidence type="ECO:0000313" key="10">
    <source>
        <dbReference type="EMBL" id="KAK3400045.1"/>
    </source>
</evidence>
<dbReference type="Gene3D" id="3.40.390.10">
    <property type="entry name" value="Collagenase (Catalytic Domain)"/>
    <property type="match status" value="1"/>
</dbReference>
<protein>
    <recommendedName>
        <fullName evidence="9">Peptidase M3A/M3B catalytic domain-containing protein</fullName>
    </recommendedName>
</protein>
<dbReference type="CDD" id="cd06455">
    <property type="entry name" value="M3A_TOP"/>
    <property type="match status" value="1"/>
</dbReference>
<keyword evidence="4 7" id="KW-0378">Hydrolase</keyword>
<evidence type="ECO:0000256" key="4">
    <source>
        <dbReference type="ARBA" id="ARBA00022801"/>
    </source>
</evidence>
<dbReference type="GO" id="GO:0046872">
    <property type="term" value="F:metal ion binding"/>
    <property type="evidence" value="ECO:0007669"/>
    <property type="project" value="UniProtKB-UniRule"/>
</dbReference>
<dbReference type="GO" id="GO:0006518">
    <property type="term" value="P:peptide metabolic process"/>
    <property type="evidence" value="ECO:0007669"/>
    <property type="project" value="TreeGrafter"/>
</dbReference>
<dbReference type="Gene3D" id="1.20.1050.40">
    <property type="entry name" value="Endopeptidase. Chain P, domain 1"/>
    <property type="match status" value="1"/>
</dbReference>
<dbReference type="InterPro" id="IPR001567">
    <property type="entry name" value="Pept_M3A_M3B_dom"/>
</dbReference>
<evidence type="ECO:0000256" key="3">
    <source>
        <dbReference type="ARBA" id="ARBA00022723"/>
    </source>
</evidence>
<organism evidence="10 11">
    <name type="scientific">Sordaria brevicollis</name>
    <dbReference type="NCBI Taxonomy" id="83679"/>
    <lineage>
        <taxon>Eukaryota</taxon>
        <taxon>Fungi</taxon>
        <taxon>Dikarya</taxon>
        <taxon>Ascomycota</taxon>
        <taxon>Pezizomycotina</taxon>
        <taxon>Sordariomycetes</taxon>
        <taxon>Sordariomycetidae</taxon>
        <taxon>Sordariales</taxon>
        <taxon>Sordariaceae</taxon>
        <taxon>Sordaria</taxon>
    </lineage>
</organism>
<evidence type="ECO:0000256" key="7">
    <source>
        <dbReference type="RuleBase" id="RU003435"/>
    </source>
</evidence>
<dbReference type="Proteomes" id="UP001281003">
    <property type="component" value="Unassembled WGS sequence"/>
</dbReference>
<dbReference type="AlphaFoldDB" id="A0AAE0UDR1"/>
<dbReference type="EMBL" id="JAUTDP010000004">
    <property type="protein sequence ID" value="KAK3400045.1"/>
    <property type="molecule type" value="Genomic_DNA"/>
</dbReference>
<evidence type="ECO:0000256" key="1">
    <source>
        <dbReference type="ARBA" id="ARBA00006040"/>
    </source>
</evidence>
<evidence type="ECO:0000256" key="5">
    <source>
        <dbReference type="ARBA" id="ARBA00022833"/>
    </source>
</evidence>
<proteinExistence type="inferred from homology"/>
<dbReference type="InterPro" id="IPR045090">
    <property type="entry name" value="Pept_M3A_M3B"/>
</dbReference>
<comment type="similarity">
    <text evidence="1 7">Belongs to the peptidase M3 family.</text>
</comment>
<keyword evidence="3 7" id="KW-0479">Metal-binding</keyword>
<keyword evidence="5 7" id="KW-0862">Zinc</keyword>
<keyword evidence="6 7" id="KW-0482">Metalloprotease</keyword>
<dbReference type="GO" id="GO:0006508">
    <property type="term" value="P:proteolysis"/>
    <property type="evidence" value="ECO:0007669"/>
    <property type="project" value="UniProtKB-KW"/>
</dbReference>
<sequence length="815" mass="92520">MTGMYDNPPQPPKLRNHTPESVTAAFEAWADKHRAALDAIVANVDLDDPTTITFEHVMSPEIEFENEKYSHSLRFYQYVSPNKDLRDTTRRMAKWYGEFWTDMNTREDVFRARDALYHKSGLAASREQDPARCITEDIARNAGFEDVESAVALEEAWKGAIGSGLGLASESQRDRFKQIQRRLETIKSEFNTNHATDNGCNWLTPEELDGMDSDVLDQLVKGTEENEGKLRVTFNPSHYEIILRDVKNPETRKRMWIAMENKCPENVPLFKEAMLLRDEAARLLDCLNHATLRIGSRMAKTPMAVNNLLQDLQTRLAPLATKELHQLLEAKRKDCEARNLLFDGNLYCWDWTFYASKISQQEHGLDHKEIAEYFPLESSITGMLSLFGELFGIVFVRLATEDLERISPTGVAEDVMFHPDTIMFSVWNDGCEGNDFLGYLYIDAHPREGKYRHTANFPLELGHEKADGTRFCPSTALVCNFPAPTKDKPSLLDHEHVVDLFHELGHGIHGLVSRTRFSRHHGTAGKRDFVEAPSQMLEHWTWRTEYIKRISKHYQTGEQMPADMADQIAASRHTLQASSIMRQVSLAMFDMEVHSPKSRTGLENMDFARRYNELRSELTGWKGQAFGEPMTHGYANLQHLFSDYDAGLYSYLWSNTYSYDMFYSAFAKDPMDKFQGYRYRHMVLEKGASEDEMLILEQFLGRKPTTDAFFMELGLTESGSVDTSSLKESSFAAPASLIEQCPSSEEGPSFDSIAEGSPSGGGGSIVADNLSTRGGRVTEHDVSSDGAPVVEPTSPRKGIRHKMRDIAAHFRKKKE</sequence>
<dbReference type="Pfam" id="PF01432">
    <property type="entry name" value="Peptidase_M3"/>
    <property type="match status" value="1"/>
</dbReference>
<dbReference type="InterPro" id="IPR024080">
    <property type="entry name" value="Neurolysin/TOP_N"/>
</dbReference>
<name>A0AAE0UDR1_SORBR</name>
<dbReference type="Gene3D" id="1.10.1370.10">
    <property type="entry name" value="Neurolysin, domain 3"/>
    <property type="match status" value="1"/>
</dbReference>
<dbReference type="PANTHER" id="PTHR11804:SF84">
    <property type="entry name" value="SACCHAROLYSIN"/>
    <property type="match status" value="1"/>
</dbReference>
<accession>A0AAE0UDR1</accession>
<evidence type="ECO:0000259" key="9">
    <source>
        <dbReference type="Pfam" id="PF01432"/>
    </source>
</evidence>
<dbReference type="SUPFAM" id="SSF55486">
    <property type="entry name" value="Metalloproteases ('zincins'), catalytic domain"/>
    <property type="match status" value="1"/>
</dbReference>
<dbReference type="FunFam" id="3.40.390.10:FF:000074">
    <property type="entry name" value="Metalloprotease"/>
    <property type="match status" value="1"/>
</dbReference>
<keyword evidence="2 7" id="KW-0645">Protease</keyword>
<comment type="cofactor">
    <cofactor evidence="7">
        <name>Zn(2+)</name>
        <dbReference type="ChEBI" id="CHEBI:29105"/>
    </cofactor>
    <text evidence="7">Binds 1 zinc ion.</text>
</comment>
<evidence type="ECO:0000256" key="6">
    <source>
        <dbReference type="ARBA" id="ARBA00023049"/>
    </source>
</evidence>
<evidence type="ECO:0000313" key="11">
    <source>
        <dbReference type="Proteomes" id="UP001281003"/>
    </source>
</evidence>
<gene>
    <name evidence="10" type="ORF">B0T20DRAFT_391588</name>
</gene>
<reference evidence="10" key="1">
    <citation type="journal article" date="2023" name="Mol. Phylogenet. Evol.">
        <title>Genome-scale phylogeny and comparative genomics of the fungal order Sordariales.</title>
        <authorList>
            <person name="Hensen N."/>
            <person name="Bonometti L."/>
            <person name="Westerberg I."/>
            <person name="Brannstrom I.O."/>
            <person name="Guillou S."/>
            <person name="Cros-Aarteil S."/>
            <person name="Calhoun S."/>
            <person name="Haridas S."/>
            <person name="Kuo A."/>
            <person name="Mondo S."/>
            <person name="Pangilinan J."/>
            <person name="Riley R."/>
            <person name="LaButti K."/>
            <person name="Andreopoulos B."/>
            <person name="Lipzen A."/>
            <person name="Chen C."/>
            <person name="Yan M."/>
            <person name="Daum C."/>
            <person name="Ng V."/>
            <person name="Clum A."/>
            <person name="Steindorff A."/>
            <person name="Ohm R.A."/>
            <person name="Martin F."/>
            <person name="Silar P."/>
            <person name="Natvig D.O."/>
            <person name="Lalanne C."/>
            <person name="Gautier V."/>
            <person name="Ament-Velasquez S.L."/>
            <person name="Kruys A."/>
            <person name="Hutchinson M.I."/>
            <person name="Powell A.J."/>
            <person name="Barry K."/>
            <person name="Miller A.N."/>
            <person name="Grigoriev I.V."/>
            <person name="Debuchy R."/>
            <person name="Gladieux P."/>
            <person name="Hiltunen Thoren M."/>
            <person name="Johannesson H."/>
        </authorList>
    </citation>
    <scope>NUCLEOTIDE SEQUENCE</scope>
    <source>
        <strain evidence="10">FGSC 1904</strain>
    </source>
</reference>
<feature type="region of interest" description="Disordered" evidence="8">
    <location>
        <begin position="741"/>
        <end position="799"/>
    </location>
</feature>
<reference evidence="10" key="2">
    <citation type="submission" date="2023-07" db="EMBL/GenBank/DDBJ databases">
        <authorList>
            <consortium name="Lawrence Berkeley National Laboratory"/>
            <person name="Haridas S."/>
            <person name="Hensen N."/>
            <person name="Bonometti L."/>
            <person name="Westerberg I."/>
            <person name="Brannstrom I.O."/>
            <person name="Guillou S."/>
            <person name="Cros-Aarteil S."/>
            <person name="Calhoun S."/>
            <person name="Kuo A."/>
            <person name="Mondo S."/>
            <person name="Pangilinan J."/>
            <person name="Riley R."/>
            <person name="LaButti K."/>
            <person name="Andreopoulos B."/>
            <person name="Lipzen A."/>
            <person name="Chen C."/>
            <person name="Yanf M."/>
            <person name="Daum C."/>
            <person name="Ng V."/>
            <person name="Clum A."/>
            <person name="Steindorff A."/>
            <person name="Ohm R."/>
            <person name="Martin F."/>
            <person name="Silar P."/>
            <person name="Natvig D."/>
            <person name="Lalanne C."/>
            <person name="Gautier V."/>
            <person name="Ament-velasquez S.L."/>
            <person name="Kruys A."/>
            <person name="Hutchinson M.I."/>
            <person name="Powell A.J."/>
            <person name="Barry K."/>
            <person name="Miller A.N."/>
            <person name="Grigoriev I.V."/>
            <person name="Debuchy R."/>
            <person name="Gladieux P."/>
            <person name="Thoren M.H."/>
            <person name="Johannesson H."/>
        </authorList>
    </citation>
    <scope>NUCLEOTIDE SEQUENCE</scope>
    <source>
        <strain evidence="10">FGSC 1904</strain>
    </source>
</reference>
<evidence type="ECO:0000256" key="8">
    <source>
        <dbReference type="SAM" id="MobiDB-lite"/>
    </source>
</evidence>